<dbReference type="SUPFAM" id="SSF52200">
    <property type="entry name" value="Toll/Interleukin receptor TIR domain"/>
    <property type="match status" value="1"/>
</dbReference>
<feature type="compositionally biased region" description="Pro residues" evidence="7">
    <location>
        <begin position="12"/>
        <end position="24"/>
    </location>
</feature>
<dbReference type="CDD" id="cd08312">
    <property type="entry name" value="Death_MyD88"/>
    <property type="match status" value="1"/>
</dbReference>
<evidence type="ECO:0000256" key="2">
    <source>
        <dbReference type="ARBA" id="ARBA00022490"/>
    </source>
</evidence>
<evidence type="ECO:0000256" key="7">
    <source>
        <dbReference type="SAM" id="MobiDB-lite"/>
    </source>
</evidence>
<dbReference type="PANTHER" id="PTHR15079:SF3">
    <property type="entry name" value="MYELOID DIFFERENTIATION PRIMARY RESPONSE PROTEIN MYD88"/>
    <property type="match status" value="1"/>
</dbReference>
<dbReference type="SMART" id="SM00255">
    <property type="entry name" value="TIR"/>
    <property type="match status" value="1"/>
</dbReference>
<dbReference type="InterPro" id="IPR011029">
    <property type="entry name" value="DEATH-like_dom_sf"/>
</dbReference>
<dbReference type="RefSeq" id="XP_065486108.1">
    <property type="nucleotide sequence ID" value="XM_065630036.1"/>
</dbReference>
<proteinExistence type="predicted"/>
<dbReference type="GeneID" id="135986186"/>
<protein>
    <submittedName>
        <fullName evidence="10">MYD88 protein</fullName>
    </submittedName>
</protein>
<keyword evidence="5" id="KW-0395">Inflammatory response</keyword>
<dbReference type="EMBL" id="VZSB01001196">
    <property type="protein sequence ID" value="NWX01417.1"/>
    <property type="molecule type" value="Genomic_DNA"/>
</dbReference>
<dbReference type="InterPro" id="IPR034249">
    <property type="entry name" value="MyD88_Death"/>
</dbReference>
<dbReference type="SMART" id="SM00005">
    <property type="entry name" value="DEATH"/>
    <property type="match status" value="1"/>
</dbReference>
<dbReference type="Gene3D" id="3.40.50.10140">
    <property type="entry name" value="Toll/interleukin-1 receptor homology (TIR) domain"/>
    <property type="match status" value="1"/>
</dbReference>
<dbReference type="FunFam" id="1.10.533.10:FF:000029">
    <property type="entry name" value="Myeloid differentiation primary response protein MyD88"/>
    <property type="match status" value="1"/>
</dbReference>
<sequence length="306" mass="34435">MAAAPDRGPATQPGPGPGPVPSPPDLHSVPMVALNYGVRRRLGLYLNPRAAAAADWTALAEALGCEYLEIRRLEGRPDPTAALLEEWQGRCPGGATVGRLLDLLRSLGRHDVLLELADSVEEDCRKYLQRKQEQADQPLQVPAVDSSVPKTSEMVGITTRDDPYGNGTEMFDAFICYCQKDLQFVQEMIRELEQTEFKLKLCVFDRDVLPGTCVWSISGELIERRCRRMVVVVSDDYLESDECDFQTKFALSLSPGARSKRLIPVKYKSMKNEFPSILRFITICDYTNPCTKKWFWMRLAKSLMLP</sequence>
<reference evidence="10 11" key="1">
    <citation type="submission" date="2019-09" db="EMBL/GenBank/DDBJ databases">
        <title>Bird 10,000 Genomes (B10K) Project - Family phase.</title>
        <authorList>
            <person name="Zhang G."/>
        </authorList>
    </citation>
    <scope>NUCLEOTIDE SEQUENCE [LARGE SCALE GENOMIC DNA]</scope>
    <source>
        <strain evidence="10">OUT-0007</strain>
        <tissue evidence="10">Blood</tissue>
    </source>
</reference>
<name>A0A7K6STI0_CALNI</name>
<evidence type="ECO:0000313" key="10">
    <source>
        <dbReference type="EMBL" id="NWX01417.1"/>
    </source>
</evidence>
<evidence type="ECO:0000259" key="9">
    <source>
        <dbReference type="PROSITE" id="PS50104"/>
    </source>
</evidence>
<dbReference type="GO" id="GO:0005886">
    <property type="term" value="C:plasma membrane"/>
    <property type="evidence" value="ECO:0007669"/>
    <property type="project" value="TreeGrafter"/>
</dbReference>
<keyword evidence="11" id="KW-1185">Reference proteome</keyword>
<dbReference type="InterPro" id="IPR000157">
    <property type="entry name" value="TIR_dom"/>
</dbReference>
<feature type="non-terminal residue" evidence="10">
    <location>
        <position position="306"/>
    </location>
</feature>
<dbReference type="FunFam" id="3.40.50.10140:FF:000005">
    <property type="entry name" value="Myeloid differentiation primary response protein MyD88"/>
    <property type="match status" value="1"/>
</dbReference>
<dbReference type="GO" id="GO:0034142">
    <property type="term" value="P:toll-like receptor 4 signaling pathway"/>
    <property type="evidence" value="ECO:0007669"/>
    <property type="project" value="TreeGrafter"/>
</dbReference>
<feature type="domain" description="Death" evidence="8">
    <location>
        <begin position="54"/>
        <end position="120"/>
    </location>
</feature>
<dbReference type="Proteomes" id="UP000546235">
    <property type="component" value="Unassembled WGS sequence"/>
</dbReference>
<evidence type="ECO:0000256" key="1">
    <source>
        <dbReference type="ARBA" id="ARBA00004496"/>
    </source>
</evidence>
<dbReference type="GO" id="GO:0002755">
    <property type="term" value="P:MyD88-dependent toll-like receptor signaling pathway"/>
    <property type="evidence" value="ECO:0007669"/>
    <property type="project" value="InterPro"/>
</dbReference>
<dbReference type="GO" id="GO:0005737">
    <property type="term" value="C:cytoplasm"/>
    <property type="evidence" value="ECO:0007669"/>
    <property type="project" value="UniProtKB-SubCell"/>
</dbReference>
<evidence type="ECO:0000256" key="5">
    <source>
        <dbReference type="ARBA" id="ARBA00023198"/>
    </source>
</evidence>
<dbReference type="InterPro" id="IPR000488">
    <property type="entry name" value="Death_dom"/>
</dbReference>
<dbReference type="GO" id="GO:0045087">
    <property type="term" value="P:innate immune response"/>
    <property type="evidence" value="ECO:0007669"/>
    <property type="project" value="UniProtKB-KW"/>
</dbReference>
<comment type="caution">
    <text evidence="10">The sequence shown here is derived from an EMBL/GenBank/DDBJ whole genome shotgun (WGS) entry which is preliminary data.</text>
</comment>
<feature type="modified residue" description="Phosphoserine" evidence="6">
    <location>
        <position position="254"/>
    </location>
</feature>
<dbReference type="GO" id="GO:0006954">
    <property type="term" value="P:inflammatory response"/>
    <property type="evidence" value="ECO:0007669"/>
    <property type="project" value="UniProtKB-KW"/>
</dbReference>
<feature type="region of interest" description="Disordered" evidence="7">
    <location>
        <begin position="1"/>
        <end position="26"/>
    </location>
</feature>
<dbReference type="GO" id="GO:0008063">
    <property type="term" value="P:Toll signaling pathway"/>
    <property type="evidence" value="ECO:0007669"/>
    <property type="project" value="TreeGrafter"/>
</dbReference>
<dbReference type="AlphaFoldDB" id="A0A7K6STI0"/>
<dbReference type="PANTHER" id="PTHR15079">
    <property type="entry name" value="MYD88"/>
    <property type="match status" value="1"/>
</dbReference>
<dbReference type="Pfam" id="PF00531">
    <property type="entry name" value="Death"/>
    <property type="match status" value="1"/>
</dbReference>
<evidence type="ECO:0000313" key="11">
    <source>
        <dbReference type="Proteomes" id="UP000546235"/>
    </source>
</evidence>
<dbReference type="InterPro" id="IPR035897">
    <property type="entry name" value="Toll_tir_struct_dom_sf"/>
</dbReference>
<dbReference type="Pfam" id="PF13676">
    <property type="entry name" value="TIR_2"/>
    <property type="match status" value="1"/>
</dbReference>
<evidence type="ECO:0000256" key="6">
    <source>
        <dbReference type="PIRSR" id="PIRSR037756-1"/>
    </source>
</evidence>
<keyword evidence="3" id="KW-0399">Innate immunity</keyword>
<feature type="domain" description="TIR" evidence="9">
    <location>
        <begin position="169"/>
        <end position="303"/>
    </location>
</feature>
<evidence type="ECO:0000259" key="8">
    <source>
        <dbReference type="PROSITE" id="PS50017"/>
    </source>
</evidence>
<feature type="non-terminal residue" evidence="10">
    <location>
        <position position="1"/>
    </location>
</feature>
<dbReference type="InterPro" id="IPR017281">
    <property type="entry name" value="Myelin_different_resp_MyD88"/>
</dbReference>
<evidence type="ECO:0000256" key="3">
    <source>
        <dbReference type="ARBA" id="ARBA00022588"/>
    </source>
</evidence>
<keyword evidence="4" id="KW-0391">Immunity</keyword>
<evidence type="ECO:0000256" key="4">
    <source>
        <dbReference type="ARBA" id="ARBA00022859"/>
    </source>
</evidence>
<organism evidence="10 11">
    <name type="scientific">Caloenas nicobarica</name>
    <name type="common">Nicobar pigeon</name>
    <dbReference type="NCBI Taxonomy" id="187106"/>
    <lineage>
        <taxon>Eukaryota</taxon>
        <taxon>Metazoa</taxon>
        <taxon>Chordata</taxon>
        <taxon>Craniata</taxon>
        <taxon>Vertebrata</taxon>
        <taxon>Euteleostomi</taxon>
        <taxon>Archelosauria</taxon>
        <taxon>Archosauria</taxon>
        <taxon>Dinosauria</taxon>
        <taxon>Saurischia</taxon>
        <taxon>Theropoda</taxon>
        <taxon>Coelurosauria</taxon>
        <taxon>Aves</taxon>
        <taxon>Neognathae</taxon>
        <taxon>Neoaves</taxon>
        <taxon>Columbimorphae</taxon>
        <taxon>Columbiformes</taxon>
        <taxon>Columbidae</taxon>
        <taxon>Caloenas</taxon>
    </lineage>
</organism>
<dbReference type="GO" id="GO:0035325">
    <property type="term" value="F:Toll-like receptor binding"/>
    <property type="evidence" value="ECO:0007669"/>
    <property type="project" value="TreeGrafter"/>
</dbReference>
<comment type="subcellular location">
    <subcellularLocation>
        <location evidence="1">Cytoplasm</location>
    </subcellularLocation>
</comment>
<dbReference type="SUPFAM" id="SSF47986">
    <property type="entry name" value="DEATH domain"/>
    <property type="match status" value="1"/>
</dbReference>
<keyword evidence="2" id="KW-0963">Cytoplasm</keyword>
<dbReference type="GO" id="GO:0070976">
    <property type="term" value="F:TIR domain binding"/>
    <property type="evidence" value="ECO:0007669"/>
    <property type="project" value="InterPro"/>
</dbReference>
<dbReference type="PIRSF" id="PIRSF037756">
    <property type="entry name" value="MyD88"/>
    <property type="match status" value="1"/>
</dbReference>
<gene>
    <name evidence="10" type="primary">Myd88</name>
    <name evidence="10" type="ORF">CALNIC_R00061</name>
</gene>
<dbReference type="PROSITE" id="PS50017">
    <property type="entry name" value="DEATH_DOMAIN"/>
    <property type="match status" value="1"/>
</dbReference>
<dbReference type="PROSITE" id="PS50104">
    <property type="entry name" value="TIR"/>
    <property type="match status" value="1"/>
</dbReference>
<dbReference type="GO" id="GO:0050830">
    <property type="term" value="P:defense response to Gram-positive bacterium"/>
    <property type="evidence" value="ECO:0007669"/>
    <property type="project" value="TreeGrafter"/>
</dbReference>
<accession>A0A7K6STI0</accession>
<dbReference type="Gene3D" id="1.10.533.10">
    <property type="entry name" value="Death Domain, Fas"/>
    <property type="match status" value="1"/>
</dbReference>
<dbReference type="GO" id="GO:0043123">
    <property type="term" value="P:positive regulation of canonical NF-kappaB signal transduction"/>
    <property type="evidence" value="ECO:0007669"/>
    <property type="project" value="InterPro"/>
</dbReference>